<dbReference type="InterPro" id="IPR001000">
    <property type="entry name" value="GH10_dom"/>
</dbReference>
<feature type="chain" id="PRO_5020845179" description="Beta-xylanase" evidence="7">
    <location>
        <begin position="19"/>
        <end position="375"/>
    </location>
</feature>
<keyword evidence="4 6" id="KW-0624">Polysaccharide degradation</keyword>
<evidence type="ECO:0000313" key="9">
    <source>
        <dbReference type="EMBL" id="TDD99513.1"/>
    </source>
</evidence>
<dbReference type="PANTHER" id="PTHR31490">
    <property type="entry name" value="GLYCOSYL HYDROLASE"/>
    <property type="match status" value="1"/>
</dbReference>
<keyword evidence="9" id="KW-0858">Xylan degradation</keyword>
<comment type="catalytic activity">
    <reaction evidence="6">
        <text>Endohydrolysis of (1-&gt;4)-beta-D-xylosidic linkages in xylans.</text>
        <dbReference type="EC" id="3.2.1.8"/>
    </reaction>
</comment>
<dbReference type="PROSITE" id="PS51257">
    <property type="entry name" value="PROKAR_LIPOPROTEIN"/>
    <property type="match status" value="1"/>
</dbReference>
<evidence type="ECO:0000256" key="4">
    <source>
        <dbReference type="ARBA" id="ARBA00023326"/>
    </source>
</evidence>
<dbReference type="PANTHER" id="PTHR31490:SF90">
    <property type="entry name" value="ENDO-1,4-BETA-XYLANASE A"/>
    <property type="match status" value="1"/>
</dbReference>
<dbReference type="EC" id="3.2.1.8" evidence="6"/>
<gene>
    <name evidence="9" type="ORF">E0F76_01960</name>
</gene>
<dbReference type="GO" id="GO:0031176">
    <property type="term" value="F:endo-1,4-beta-xylanase activity"/>
    <property type="evidence" value="ECO:0007669"/>
    <property type="project" value="UniProtKB-EC"/>
</dbReference>
<dbReference type="SMART" id="SM00633">
    <property type="entry name" value="Glyco_10"/>
    <property type="match status" value="1"/>
</dbReference>
<keyword evidence="7" id="KW-0732">Signal</keyword>
<protein>
    <recommendedName>
        <fullName evidence="6">Beta-xylanase</fullName>
        <ecNumber evidence="6">3.2.1.8</ecNumber>
    </recommendedName>
</protein>
<keyword evidence="1 6" id="KW-0378">Hydrolase</keyword>
<evidence type="ECO:0000313" key="10">
    <source>
        <dbReference type="Proteomes" id="UP000295479"/>
    </source>
</evidence>
<dbReference type="PROSITE" id="PS00591">
    <property type="entry name" value="GH10_1"/>
    <property type="match status" value="1"/>
</dbReference>
<dbReference type="OrthoDB" id="9809277at2"/>
<dbReference type="PRINTS" id="PR00134">
    <property type="entry name" value="GLHYDRLASE10"/>
</dbReference>
<dbReference type="PROSITE" id="PS51760">
    <property type="entry name" value="GH10_2"/>
    <property type="match status" value="1"/>
</dbReference>
<proteinExistence type="inferred from homology"/>
<accession>A0A4R5CM57</accession>
<evidence type="ECO:0000256" key="5">
    <source>
        <dbReference type="PROSITE-ProRule" id="PRU10061"/>
    </source>
</evidence>
<feature type="active site" description="Nucleophile" evidence="5">
    <location>
        <position position="263"/>
    </location>
</feature>
<evidence type="ECO:0000256" key="7">
    <source>
        <dbReference type="SAM" id="SignalP"/>
    </source>
</evidence>
<dbReference type="EMBL" id="SMFK01000001">
    <property type="protein sequence ID" value="TDD99513.1"/>
    <property type="molecule type" value="Genomic_DNA"/>
</dbReference>
<keyword evidence="3 6" id="KW-0326">Glycosidase</keyword>
<evidence type="ECO:0000259" key="8">
    <source>
        <dbReference type="PROSITE" id="PS51760"/>
    </source>
</evidence>
<comment type="similarity">
    <text evidence="6">Belongs to the glycosyl hydrolase 10 (cellulase F) family.</text>
</comment>
<name>A0A4R5CM57_9FLAO</name>
<dbReference type="AlphaFoldDB" id="A0A4R5CM57"/>
<dbReference type="InterPro" id="IPR031158">
    <property type="entry name" value="GH10_AS"/>
</dbReference>
<dbReference type="GO" id="GO:0045493">
    <property type="term" value="P:xylan catabolic process"/>
    <property type="evidence" value="ECO:0007669"/>
    <property type="project" value="UniProtKB-KW"/>
</dbReference>
<dbReference type="Pfam" id="PF00331">
    <property type="entry name" value="Glyco_hydro_10"/>
    <property type="match status" value="1"/>
</dbReference>
<evidence type="ECO:0000256" key="1">
    <source>
        <dbReference type="ARBA" id="ARBA00022801"/>
    </source>
</evidence>
<dbReference type="SUPFAM" id="SSF51445">
    <property type="entry name" value="(Trans)glycosidases"/>
    <property type="match status" value="1"/>
</dbReference>
<evidence type="ECO:0000256" key="6">
    <source>
        <dbReference type="RuleBase" id="RU361174"/>
    </source>
</evidence>
<dbReference type="InterPro" id="IPR044846">
    <property type="entry name" value="GH10"/>
</dbReference>
<evidence type="ECO:0000256" key="3">
    <source>
        <dbReference type="ARBA" id="ARBA00023295"/>
    </source>
</evidence>
<organism evidence="9 10">
    <name type="scientific">Flavobacterium cellulosilyticum</name>
    <dbReference type="NCBI Taxonomy" id="2541731"/>
    <lineage>
        <taxon>Bacteria</taxon>
        <taxon>Pseudomonadati</taxon>
        <taxon>Bacteroidota</taxon>
        <taxon>Flavobacteriia</taxon>
        <taxon>Flavobacteriales</taxon>
        <taxon>Flavobacteriaceae</taxon>
        <taxon>Flavobacterium</taxon>
    </lineage>
</organism>
<feature type="signal peptide" evidence="7">
    <location>
        <begin position="1"/>
        <end position="18"/>
    </location>
</feature>
<dbReference type="InterPro" id="IPR017853">
    <property type="entry name" value="GH"/>
</dbReference>
<comment type="caution">
    <text evidence="9">The sequence shown here is derived from an EMBL/GenBank/DDBJ whole genome shotgun (WGS) entry which is preliminary data.</text>
</comment>
<reference evidence="9 10" key="1">
    <citation type="submission" date="2019-03" db="EMBL/GenBank/DDBJ databases">
        <title>Flavobacterium AR-3-4 sp. nov. isolated from arctic soil.</title>
        <authorList>
            <person name="Chaudhary D.K."/>
        </authorList>
    </citation>
    <scope>NUCLEOTIDE SEQUENCE [LARGE SCALE GENOMIC DNA]</scope>
    <source>
        <strain evidence="9 10">AR-3-4</strain>
    </source>
</reference>
<evidence type="ECO:0000256" key="2">
    <source>
        <dbReference type="ARBA" id="ARBA00023277"/>
    </source>
</evidence>
<keyword evidence="10" id="KW-1185">Reference proteome</keyword>
<dbReference type="Proteomes" id="UP000295479">
    <property type="component" value="Unassembled WGS sequence"/>
</dbReference>
<keyword evidence="2 6" id="KW-0119">Carbohydrate metabolism</keyword>
<dbReference type="RefSeq" id="WP_132000724.1">
    <property type="nucleotide sequence ID" value="NZ_SMFK01000001.1"/>
</dbReference>
<sequence length="375" mass="42754">MKISKTLLLLVTATLALSSCSSVQKKTDSTVSLKNAFSGDFYIGTALDESQIEEKDPKVTKLISTEFNAITSENIMKSMFVHPEKDKFNFETTDKYVAFGKKHKMFIHGHTLIWHSQLPKWFSEIKDSAEMNAALENHITTIVKKYKGQIDSWDVVNEAVNDDGSLRKSVFLKVLGEDFIAKSFQLAAAADPKVDLYYNDYSMTNPAKREGVIRMVKKIQEKGVKIDGIGMQGHWHLDSPKIEEIEKSIIAYSNLGVKVSITELDVSVLPSPYGLQGADVSQRFENNEKMNPYPKTLPDSMQVKLAQRYNEIFKLFLKHKDKISRVTFWGVNDSQSWLNNFPIRGRTDYPLLFDTNLEPKKAYYQVLSLKQKEKK</sequence>
<dbReference type="Gene3D" id="3.20.20.80">
    <property type="entry name" value="Glycosidases"/>
    <property type="match status" value="1"/>
</dbReference>
<feature type="domain" description="GH10" evidence="8">
    <location>
        <begin position="27"/>
        <end position="369"/>
    </location>
</feature>